<dbReference type="EMBL" id="JAGTPW010000007">
    <property type="protein sequence ID" value="MBR8644367.1"/>
    <property type="molecule type" value="Genomic_DNA"/>
</dbReference>
<feature type="region of interest" description="Disordered" evidence="1">
    <location>
        <begin position="1"/>
        <end position="24"/>
    </location>
</feature>
<dbReference type="AlphaFoldDB" id="A0A941FQL0"/>
<gene>
    <name evidence="2" type="ORF">KEH51_06080</name>
</gene>
<evidence type="ECO:0000313" key="3">
    <source>
        <dbReference type="Proteomes" id="UP000680045"/>
    </source>
</evidence>
<proteinExistence type="predicted"/>
<organism evidence="2 3">
    <name type="scientific">Peribacillus frigoritolerans</name>
    <dbReference type="NCBI Taxonomy" id="450367"/>
    <lineage>
        <taxon>Bacteria</taxon>
        <taxon>Bacillati</taxon>
        <taxon>Bacillota</taxon>
        <taxon>Bacilli</taxon>
        <taxon>Bacillales</taxon>
        <taxon>Bacillaceae</taxon>
        <taxon>Peribacillus</taxon>
    </lineage>
</organism>
<evidence type="ECO:0000256" key="1">
    <source>
        <dbReference type="SAM" id="MobiDB-lite"/>
    </source>
</evidence>
<evidence type="ECO:0000313" key="2">
    <source>
        <dbReference type="EMBL" id="MBR8644367.1"/>
    </source>
</evidence>
<name>A0A941FQL0_9BACI</name>
<reference evidence="2" key="1">
    <citation type="submission" date="2021-04" db="EMBL/GenBank/DDBJ databases">
        <title>Whole genome sequencing of Enterococci isolates from hospitalized patients.</title>
        <authorList>
            <person name="Ogoti B.M."/>
            <person name="Onyambu F.G."/>
        </authorList>
    </citation>
    <scope>NUCLEOTIDE SEQUENCE</scope>
    <source>
        <strain evidence="2">242</strain>
    </source>
</reference>
<sequence length="58" mass="6103">MKRKIRDSCGKSVSKGDPAGAGSLTACGKRVPGVEINVSIVLTLKKTVGKINCYRVVL</sequence>
<accession>A0A941FQL0</accession>
<dbReference type="Proteomes" id="UP000680045">
    <property type="component" value="Unassembled WGS sequence"/>
</dbReference>
<comment type="caution">
    <text evidence="2">The sequence shown here is derived from an EMBL/GenBank/DDBJ whole genome shotgun (WGS) entry which is preliminary data.</text>
</comment>
<protein>
    <submittedName>
        <fullName evidence="2">Uncharacterized protein</fullName>
    </submittedName>
</protein>